<keyword evidence="1" id="KW-0812">Transmembrane</keyword>
<accession>A0A1U7H9E4</accession>
<evidence type="ECO:0000313" key="4">
    <source>
        <dbReference type="Proteomes" id="UP000186868"/>
    </source>
</evidence>
<evidence type="ECO:0000256" key="1">
    <source>
        <dbReference type="SAM" id="Phobius"/>
    </source>
</evidence>
<dbReference type="RefSeq" id="WP_073601188.1">
    <property type="nucleotide sequence ID" value="NZ_MRCB01000033.1"/>
</dbReference>
<feature type="domain" description="Copper resistance protein D" evidence="2">
    <location>
        <begin position="45"/>
        <end position="140"/>
    </location>
</feature>
<dbReference type="GO" id="GO:0016020">
    <property type="term" value="C:membrane"/>
    <property type="evidence" value="ECO:0007669"/>
    <property type="project" value="InterPro"/>
</dbReference>
<dbReference type="STRING" id="1921803.NIES593_19560"/>
<dbReference type="Proteomes" id="UP000186868">
    <property type="component" value="Unassembled WGS sequence"/>
</dbReference>
<feature type="transmembrane region" description="Helical" evidence="1">
    <location>
        <begin position="83"/>
        <end position="109"/>
    </location>
</feature>
<feature type="transmembrane region" description="Helical" evidence="1">
    <location>
        <begin position="121"/>
        <end position="142"/>
    </location>
</feature>
<dbReference type="OrthoDB" id="1162754at2"/>
<organism evidence="3 4">
    <name type="scientific">Hydrococcus rivularis NIES-593</name>
    <dbReference type="NCBI Taxonomy" id="1921803"/>
    <lineage>
        <taxon>Bacteria</taxon>
        <taxon>Bacillati</taxon>
        <taxon>Cyanobacteriota</taxon>
        <taxon>Cyanophyceae</taxon>
        <taxon>Pleurocapsales</taxon>
        <taxon>Hydrococcaceae</taxon>
        <taxon>Hydrococcus</taxon>
    </lineage>
</organism>
<feature type="transmembrane region" description="Helical" evidence="1">
    <location>
        <begin position="50"/>
        <end position="71"/>
    </location>
</feature>
<dbReference type="Pfam" id="PF05425">
    <property type="entry name" value="CopD"/>
    <property type="match status" value="1"/>
</dbReference>
<dbReference type="EMBL" id="MRCB01000033">
    <property type="protein sequence ID" value="OKH20200.1"/>
    <property type="molecule type" value="Genomic_DNA"/>
</dbReference>
<reference evidence="3 4" key="1">
    <citation type="submission" date="2016-11" db="EMBL/GenBank/DDBJ databases">
        <title>Draft Genome Sequences of Nine Cyanobacterial Strains from Diverse Habitats.</title>
        <authorList>
            <person name="Zhu T."/>
            <person name="Hou S."/>
            <person name="Lu X."/>
            <person name="Hess W.R."/>
        </authorList>
    </citation>
    <scope>NUCLEOTIDE SEQUENCE [LARGE SCALE GENOMIC DNA]</scope>
    <source>
        <strain evidence="3 4">NIES-593</strain>
    </source>
</reference>
<evidence type="ECO:0000259" key="2">
    <source>
        <dbReference type="Pfam" id="PF05425"/>
    </source>
</evidence>
<dbReference type="AlphaFoldDB" id="A0A1U7H9E4"/>
<protein>
    <submittedName>
        <fullName evidence="3">Copper resistance protein CopD</fullName>
    </submittedName>
</protein>
<keyword evidence="1" id="KW-1133">Transmembrane helix</keyword>
<gene>
    <name evidence="3" type="ORF">NIES593_19560</name>
</gene>
<sequence>MLFKILVILHTLGATIWTGGHLVLALTVLPQALKQRDPDRIHQFESHFEGLGLLALLLQVLTGLWLTWIYFPKLEHFWAFDSYLSTYIGIKLLLLLGTLALAIHARFFIIPNLSKDTLNRLAWHIGGVTILAIGFVIIGAGIRLGGLS</sequence>
<dbReference type="InterPro" id="IPR008457">
    <property type="entry name" value="Cu-R_CopD_dom"/>
</dbReference>
<keyword evidence="1" id="KW-0472">Membrane</keyword>
<proteinExistence type="predicted"/>
<feature type="transmembrane region" description="Helical" evidence="1">
    <location>
        <begin position="6"/>
        <end position="29"/>
    </location>
</feature>
<name>A0A1U7H9E4_9CYAN</name>
<keyword evidence="4" id="KW-1185">Reference proteome</keyword>
<comment type="caution">
    <text evidence="3">The sequence shown here is derived from an EMBL/GenBank/DDBJ whole genome shotgun (WGS) entry which is preliminary data.</text>
</comment>
<evidence type="ECO:0000313" key="3">
    <source>
        <dbReference type="EMBL" id="OKH20200.1"/>
    </source>
</evidence>